<dbReference type="OrthoDB" id="5343383at2759"/>
<feature type="compositionally biased region" description="Acidic residues" evidence="1">
    <location>
        <begin position="155"/>
        <end position="174"/>
    </location>
</feature>
<dbReference type="EMBL" id="ML977335">
    <property type="protein sequence ID" value="KAF2111116.1"/>
    <property type="molecule type" value="Genomic_DNA"/>
</dbReference>
<organism evidence="2 3">
    <name type="scientific">Lophiotrema nucula</name>
    <dbReference type="NCBI Taxonomy" id="690887"/>
    <lineage>
        <taxon>Eukaryota</taxon>
        <taxon>Fungi</taxon>
        <taxon>Dikarya</taxon>
        <taxon>Ascomycota</taxon>
        <taxon>Pezizomycotina</taxon>
        <taxon>Dothideomycetes</taxon>
        <taxon>Pleosporomycetidae</taxon>
        <taxon>Pleosporales</taxon>
        <taxon>Lophiotremataceae</taxon>
        <taxon>Lophiotrema</taxon>
    </lineage>
</organism>
<gene>
    <name evidence="2" type="ORF">BDV96DRAFT_634903</name>
</gene>
<accession>A0A6A5YVY2</accession>
<protein>
    <submittedName>
        <fullName evidence="2">Uncharacterized protein</fullName>
    </submittedName>
</protein>
<evidence type="ECO:0000313" key="2">
    <source>
        <dbReference type="EMBL" id="KAF2111116.1"/>
    </source>
</evidence>
<sequence>MPLSNTLTYNRDTTIAAITSYYDFLTKLYMPASAVMHSPDSGWPSITSTTFAALGKTDEVVDLLRHLPYIDRIADVPCAPHCYFADYSTGIDEGTRELTEPYEGTVEPHVVGLTLGGRDNLIFLLDTKLGVVHWVDCPSELTTSREQVMFVKEDEQGEEENDADDEHDEEEEESWRDNAPAWTAEDFFELLKEEYLAMNFVPTSAKEVFDVYSAYADEDKDLVPNLQQVLREHGWPDVENFRKEECLKALERTASAYLP</sequence>
<reference evidence="2" key="1">
    <citation type="journal article" date="2020" name="Stud. Mycol.">
        <title>101 Dothideomycetes genomes: a test case for predicting lifestyles and emergence of pathogens.</title>
        <authorList>
            <person name="Haridas S."/>
            <person name="Albert R."/>
            <person name="Binder M."/>
            <person name="Bloem J."/>
            <person name="Labutti K."/>
            <person name="Salamov A."/>
            <person name="Andreopoulos B."/>
            <person name="Baker S."/>
            <person name="Barry K."/>
            <person name="Bills G."/>
            <person name="Bluhm B."/>
            <person name="Cannon C."/>
            <person name="Castanera R."/>
            <person name="Culley D."/>
            <person name="Daum C."/>
            <person name="Ezra D."/>
            <person name="Gonzalez J."/>
            <person name="Henrissat B."/>
            <person name="Kuo A."/>
            <person name="Liang C."/>
            <person name="Lipzen A."/>
            <person name="Lutzoni F."/>
            <person name="Magnuson J."/>
            <person name="Mondo S."/>
            <person name="Nolan M."/>
            <person name="Ohm R."/>
            <person name="Pangilinan J."/>
            <person name="Park H.-J."/>
            <person name="Ramirez L."/>
            <person name="Alfaro M."/>
            <person name="Sun H."/>
            <person name="Tritt A."/>
            <person name="Yoshinaga Y."/>
            <person name="Zwiers L.-H."/>
            <person name="Turgeon B."/>
            <person name="Goodwin S."/>
            <person name="Spatafora J."/>
            <person name="Crous P."/>
            <person name="Grigoriev I."/>
        </authorList>
    </citation>
    <scope>NUCLEOTIDE SEQUENCE</scope>
    <source>
        <strain evidence="2">CBS 627.86</strain>
    </source>
</reference>
<dbReference type="Proteomes" id="UP000799770">
    <property type="component" value="Unassembled WGS sequence"/>
</dbReference>
<evidence type="ECO:0000313" key="3">
    <source>
        <dbReference type="Proteomes" id="UP000799770"/>
    </source>
</evidence>
<feature type="region of interest" description="Disordered" evidence="1">
    <location>
        <begin position="153"/>
        <end position="177"/>
    </location>
</feature>
<dbReference type="AlphaFoldDB" id="A0A6A5YVY2"/>
<proteinExistence type="predicted"/>
<keyword evidence="3" id="KW-1185">Reference proteome</keyword>
<name>A0A6A5YVY2_9PLEO</name>
<evidence type="ECO:0000256" key="1">
    <source>
        <dbReference type="SAM" id="MobiDB-lite"/>
    </source>
</evidence>